<organism evidence="1 2">
    <name type="scientific">Portunus trituberculatus</name>
    <name type="common">Swimming crab</name>
    <name type="synonym">Neptunus trituberculatus</name>
    <dbReference type="NCBI Taxonomy" id="210409"/>
    <lineage>
        <taxon>Eukaryota</taxon>
        <taxon>Metazoa</taxon>
        <taxon>Ecdysozoa</taxon>
        <taxon>Arthropoda</taxon>
        <taxon>Crustacea</taxon>
        <taxon>Multicrustacea</taxon>
        <taxon>Malacostraca</taxon>
        <taxon>Eumalacostraca</taxon>
        <taxon>Eucarida</taxon>
        <taxon>Decapoda</taxon>
        <taxon>Pleocyemata</taxon>
        <taxon>Brachyura</taxon>
        <taxon>Eubrachyura</taxon>
        <taxon>Portunoidea</taxon>
        <taxon>Portunidae</taxon>
        <taxon>Portuninae</taxon>
        <taxon>Portunus</taxon>
    </lineage>
</organism>
<dbReference type="Proteomes" id="UP000324222">
    <property type="component" value="Unassembled WGS sequence"/>
</dbReference>
<name>A0A5B7GFQ4_PORTR</name>
<comment type="caution">
    <text evidence="1">The sequence shown here is derived from an EMBL/GenBank/DDBJ whole genome shotgun (WGS) entry which is preliminary data.</text>
</comment>
<reference evidence="1 2" key="1">
    <citation type="submission" date="2019-05" db="EMBL/GenBank/DDBJ databases">
        <title>Another draft genome of Portunus trituberculatus and its Hox gene families provides insights of decapod evolution.</title>
        <authorList>
            <person name="Jeong J.-H."/>
            <person name="Song I."/>
            <person name="Kim S."/>
            <person name="Choi T."/>
            <person name="Kim D."/>
            <person name="Ryu S."/>
            <person name="Kim W."/>
        </authorList>
    </citation>
    <scope>NUCLEOTIDE SEQUENCE [LARGE SCALE GENOMIC DNA]</scope>
    <source>
        <tissue evidence="1">Muscle</tissue>
    </source>
</reference>
<dbReference type="AlphaFoldDB" id="A0A5B7GFQ4"/>
<dbReference type="EMBL" id="VSRR010016058">
    <property type="protein sequence ID" value="MPC58871.1"/>
    <property type="molecule type" value="Genomic_DNA"/>
</dbReference>
<sequence length="75" mass="8693">MPDSENVESLRGNALVIDEEDMRRVIKEFCVEIGDVGEIFDVREGCVTQERKDSGEMNERISREEVEKYVRGQKN</sequence>
<protein>
    <submittedName>
        <fullName evidence="1">Uncharacterized protein</fullName>
    </submittedName>
</protein>
<accession>A0A5B7GFQ4</accession>
<evidence type="ECO:0000313" key="1">
    <source>
        <dbReference type="EMBL" id="MPC58871.1"/>
    </source>
</evidence>
<proteinExistence type="predicted"/>
<gene>
    <name evidence="1" type="ORF">E2C01_052881</name>
</gene>
<evidence type="ECO:0000313" key="2">
    <source>
        <dbReference type="Proteomes" id="UP000324222"/>
    </source>
</evidence>
<keyword evidence="2" id="KW-1185">Reference proteome</keyword>